<dbReference type="STRING" id="1176355.A0A4Q9KTW3"/>
<dbReference type="Proteomes" id="UP000292362">
    <property type="component" value="Unassembled WGS sequence"/>
</dbReference>
<evidence type="ECO:0000313" key="8">
    <source>
        <dbReference type="Proteomes" id="UP000292362"/>
    </source>
</evidence>
<proteinExistence type="inferred from homology"/>
<feature type="region of interest" description="Disordered" evidence="4">
    <location>
        <begin position="76"/>
        <end position="103"/>
    </location>
</feature>
<dbReference type="GO" id="GO:0005840">
    <property type="term" value="C:ribosome"/>
    <property type="evidence" value="ECO:0007669"/>
    <property type="project" value="UniProtKB-KW"/>
</dbReference>
<dbReference type="Pfam" id="PF00428">
    <property type="entry name" value="Ribosomal_60s"/>
    <property type="match status" value="1"/>
</dbReference>
<keyword evidence="3" id="KW-0687">Ribonucleoprotein</keyword>
<comment type="similarity">
    <text evidence="1">Belongs to the eukaryotic ribosomal protein P1/P2 family.</text>
</comment>
<feature type="compositionally biased region" description="Acidic residues" evidence="4">
    <location>
        <begin position="93"/>
        <end position="103"/>
    </location>
</feature>
<evidence type="ECO:0000256" key="2">
    <source>
        <dbReference type="ARBA" id="ARBA00022980"/>
    </source>
</evidence>
<evidence type="ECO:0000256" key="1">
    <source>
        <dbReference type="ARBA" id="ARBA00005436"/>
    </source>
</evidence>
<dbReference type="GO" id="GO:1990904">
    <property type="term" value="C:ribonucleoprotein complex"/>
    <property type="evidence" value="ECO:0007669"/>
    <property type="project" value="UniProtKB-KW"/>
</dbReference>
<dbReference type="EMBL" id="PITK01000076">
    <property type="protein sequence ID" value="TBU20401.1"/>
    <property type="molecule type" value="Genomic_DNA"/>
</dbReference>
<accession>A0A4Q9KTW3</accession>
<dbReference type="Proteomes" id="UP000292282">
    <property type="component" value="Unassembled WGS sequence"/>
</dbReference>
<comment type="caution">
    <text evidence="5">The sequence shown here is derived from an EMBL/GenBank/DDBJ whole genome shotgun (WGS) entry which is preliminary data.</text>
</comment>
<dbReference type="Gene3D" id="1.10.10.1410">
    <property type="match status" value="1"/>
</dbReference>
<dbReference type="VEuPathDB" id="MicrosporidiaDB:CWI38_0076p0040"/>
<evidence type="ECO:0000256" key="3">
    <source>
        <dbReference type="ARBA" id="ARBA00023274"/>
    </source>
</evidence>
<evidence type="ECO:0000313" key="5">
    <source>
        <dbReference type="EMBL" id="TBT97670.1"/>
    </source>
</evidence>
<dbReference type="AlphaFoldDB" id="A0A4Q9KTW3"/>
<dbReference type="VEuPathDB" id="MicrosporidiaDB:CWI37_2139p0010"/>
<evidence type="ECO:0000256" key="4">
    <source>
        <dbReference type="SAM" id="MobiDB-lite"/>
    </source>
</evidence>
<reference evidence="7 8" key="1">
    <citation type="submission" date="2017-12" db="EMBL/GenBank/DDBJ databases">
        <authorList>
            <person name="Pombert J.-F."/>
            <person name="Haag K.L."/>
            <person name="Ebert D."/>
        </authorList>
    </citation>
    <scope>NUCLEOTIDE SEQUENCE [LARGE SCALE GENOMIC DNA]</scope>
    <source>
        <strain evidence="5">FI-OER-3-3</strain>
        <strain evidence="6">IL-G-3</strain>
    </source>
</reference>
<organism evidence="5 8">
    <name type="scientific">Hamiltosporidium tvaerminnensis</name>
    <dbReference type="NCBI Taxonomy" id="1176355"/>
    <lineage>
        <taxon>Eukaryota</taxon>
        <taxon>Fungi</taxon>
        <taxon>Fungi incertae sedis</taxon>
        <taxon>Microsporidia</taxon>
        <taxon>Dubosqiidae</taxon>
        <taxon>Hamiltosporidium</taxon>
    </lineage>
</organism>
<dbReference type="InterPro" id="IPR038716">
    <property type="entry name" value="P1/P2_N_sf"/>
</dbReference>
<keyword evidence="2" id="KW-0689">Ribosomal protein</keyword>
<feature type="compositionally biased region" description="Basic and acidic residues" evidence="4">
    <location>
        <begin position="77"/>
        <end position="92"/>
    </location>
</feature>
<keyword evidence="7" id="KW-1185">Reference proteome</keyword>
<evidence type="ECO:0000313" key="6">
    <source>
        <dbReference type="EMBL" id="TBU20401.1"/>
    </source>
</evidence>
<protein>
    <recommendedName>
        <fullName evidence="9">Ribosomal protein P2</fullName>
    </recommendedName>
</protein>
<dbReference type="EMBL" id="PITJ01002139">
    <property type="protein sequence ID" value="TBT97670.1"/>
    <property type="molecule type" value="Genomic_DNA"/>
</dbReference>
<name>A0A4Q9KTW3_9MICR</name>
<sequence>MEYIAAYAILSVAGKPVTEDSISKLFTVVPGKECDKEQVQLLINNIKGRDYNSIKEEGSKKMSSFSSVSVQPSAVKVADESEKKEEAEAPKEEEMDLDLFADF</sequence>
<evidence type="ECO:0000313" key="7">
    <source>
        <dbReference type="Proteomes" id="UP000292282"/>
    </source>
</evidence>
<gene>
    <name evidence="5" type="ORF">CWI37_2139p0010</name>
    <name evidence="6" type="ORF">CWI38_0076p0040</name>
</gene>
<evidence type="ECO:0008006" key="9">
    <source>
        <dbReference type="Google" id="ProtNLM"/>
    </source>
</evidence>
<dbReference type="OrthoDB" id="1227494at2759"/>